<name>A0A6S6SGK7_9BACT</name>
<protein>
    <submittedName>
        <fullName evidence="1">Uncharacterized protein</fullName>
    </submittedName>
</protein>
<evidence type="ECO:0000313" key="1">
    <source>
        <dbReference type="EMBL" id="CAA6806566.1"/>
    </source>
</evidence>
<sequence length="62" mass="6709">MKKMCLALIALATLVTTVYGAYGFLTGERISGMNKICYYDVLGSTKTLNVGISDLCPVSHDF</sequence>
<dbReference type="EMBL" id="CACVAZ010000033">
    <property type="protein sequence ID" value="CAA6806566.1"/>
    <property type="molecule type" value="Genomic_DNA"/>
</dbReference>
<proteinExistence type="predicted"/>
<organism evidence="1">
    <name type="scientific">uncultured Sulfurovum sp</name>
    <dbReference type="NCBI Taxonomy" id="269237"/>
    <lineage>
        <taxon>Bacteria</taxon>
        <taxon>Pseudomonadati</taxon>
        <taxon>Campylobacterota</taxon>
        <taxon>Epsilonproteobacteria</taxon>
        <taxon>Campylobacterales</taxon>
        <taxon>Sulfurovaceae</taxon>
        <taxon>Sulfurovum</taxon>
        <taxon>environmental samples</taxon>
    </lineage>
</organism>
<accession>A0A6S6SGK7</accession>
<reference evidence="1" key="1">
    <citation type="submission" date="2020-01" db="EMBL/GenBank/DDBJ databases">
        <authorList>
            <person name="Meier V. D."/>
            <person name="Meier V D."/>
        </authorList>
    </citation>
    <scope>NUCLEOTIDE SEQUENCE</scope>
    <source>
        <strain evidence="1">HLG_WM_MAG_02</strain>
    </source>
</reference>
<gene>
    <name evidence="1" type="ORF">HELGO_WM12438</name>
</gene>
<dbReference type="AlphaFoldDB" id="A0A6S6SGK7"/>